<proteinExistence type="predicted"/>
<gene>
    <name evidence="1" type="ORF">NCTC11214_02770</name>
</gene>
<dbReference type="Proteomes" id="UP000281391">
    <property type="component" value="Chromosome"/>
</dbReference>
<dbReference type="KEGG" id="sof:NCTC11214_02770"/>
<accession>A0A3S4EB45</accession>
<reference evidence="1 2" key="1">
    <citation type="submission" date="2018-12" db="EMBL/GenBank/DDBJ databases">
        <authorList>
            <consortium name="Pathogen Informatics"/>
        </authorList>
    </citation>
    <scope>NUCLEOTIDE SEQUENCE [LARGE SCALE GENOMIC DNA]</scope>
    <source>
        <strain evidence="1 2">NCTC11214</strain>
    </source>
</reference>
<evidence type="ECO:0000313" key="2">
    <source>
        <dbReference type="Proteomes" id="UP000281391"/>
    </source>
</evidence>
<sequence length="232" mass="23915">MAAARCGKSRLTRVGSSTLAKAIAAPISPLPSHSRLVGGCERSAMPSTSISKASPSVRSMPIRCASAGVTGDSSANSISGNEFNSPAAVADSVSCCWICSSNGPTLVSAARRFAATSIMPTINSKGRCNRRRVAAAVEMADETGWGIQSSHQGMQPINSAWRDALIDVNAYVAASGRYLCASVGNNAMPDKRRRQIMTPAGYAPRRTPVAEGVMPNSAAGLASFALADRPGG</sequence>
<evidence type="ECO:0000313" key="1">
    <source>
        <dbReference type="EMBL" id="VDZ58402.1"/>
    </source>
</evidence>
<protein>
    <submittedName>
        <fullName evidence="1">Uncharacterized protein</fullName>
    </submittedName>
</protein>
<dbReference type="EMBL" id="LR134117">
    <property type="protein sequence ID" value="VDZ58402.1"/>
    <property type="molecule type" value="Genomic_DNA"/>
</dbReference>
<organism evidence="1 2">
    <name type="scientific">Serratia odorifera</name>
    <dbReference type="NCBI Taxonomy" id="618"/>
    <lineage>
        <taxon>Bacteria</taxon>
        <taxon>Pseudomonadati</taxon>
        <taxon>Pseudomonadota</taxon>
        <taxon>Gammaproteobacteria</taxon>
        <taxon>Enterobacterales</taxon>
        <taxon>Yersiniaceae</taxon>
        <taxon>Serratia</taxon>
    </lineage>
</organism>
<dbReference type="AlphaFoldDB" id="A0A3S4EB45"/>
<name>A0A3S4EB45_SEROD</name>